<name>F6G525_RALS8</name>
<dbReference type="eggNOG" id="ENOG5031WRS">
    <property type="taxonomic scope" value="Bacteria"/>
</dbReference>
<keyword evidence="2" id="KW-0812">Transmembrane</keyword>
<feature type="region of interest" description="Disordered" evidence="1">
    <location>
        <begin position="1"/>
        <end position="71"/>
    </location>
</feature>
<evidence type="ECO:0000313" key="3">
    <source>
        <dbReference type="Proteomes" id="UP000007953"/>
    </source>
</evidence>
<dbReference type="PATRIC" id="fig|1031711.3.peg.2705"/>
<gene>
    <name evidence="2" type="ordered locus">RSPO_c02766</name>
</gene>
<protein>
    <submittedName>
        <fullName evidence="2">Hypothetical transmembrane protein</fullName>
    </submittedName>
</protein>
<evidence type="ECO:0000256" key="1">
    <source>
        <dbReference type="SAM" id="MobiDB-lite"/>
    </source>
</evidence>
<accession>F6G525</accession>
<organism evidence="2 3">
    <name type="scientific">Ralstonia solanacearum (strain Po82)</name>
    <dbReference type="NCBI Taxonomy" id="1031711"/>
    <lineage>
        <taxon>Bacteria</taxon>
        <taxon>Pseudomonadati</taxon>
        <taxon>Pseudomonadota</taxon>
        <taxon>Betaproteobacteria</taxon>
        <taxon>Burkholderiales</taxon>
        <taxon>Burkholderiaceae</taxon>
        <taxon>Ralstonia</taxon>
        <taxon>Ralstonia solanacearum species complex</taxon>
    </lineage>
</organism>
<dbReference type="KEGG" id="rsn:RSPO_c02766"/>
<keyword evidence="2" id="KW-0472">Membrane</keyword>
<dbReference type="Proteomes" id="UP000007953">
    <property type="component" value="Chromosome"/>
</dbReference>
<sequence>MQNYPIPLAGEAPANLGKEHDTDAPGPARRPDPGGNLAGASASGWSRPPAHRHPPLYTGGRAGAPTCVTGHASTPPNLLPATMTRLSAPALAAAALAFSLAAIAPGIAQAQSNNSAPTRVRATVTATHDGRIDVTDQAGNRATVAIAPDATISEVAPIEPGAIRPGSYIGTAAVTQPDGTLRALEVHVFPESMRGTGDGHRPYDLGADSTMTNGTVEQAGAVTGMQGRTLSVRYRGGEQRIVVPPEVPIVTFAPGRREALKAGAHVILFVHADTQGTLTAQRVLVGKDGSTPPM</sequence>
<dbReference type="EMBL" id="CP002819">
    <property type="protein sequence ID" value="AEG70058.1"/>
    <property type="molecule type" value="Genomic_DNA"/>
</dbReference>
<evidence type="ECO:0000313" key="2">
    <source>
        <dbReference type="EMBL" id="AEG70058.1"/>
    </source>
</evidence>
<dbReference type="HOGENOM" id="CLU_098219_0_0_4"/>
<proteinExistence type="predicted"/>
<dbReference type="AlphaFoldDB" id="F6G525"/>
<reference evidence="2 3" key="1">
    <citation type="journal article" date="2011" name="J. Bacteriol.">
        <title>Complete genome sequence of the plant pathogen Ralstonia solanacearum strain Po82.</title>
        <authorList>
            <person name="Xu J."/>
            <person name="Zheng H.J."/>
            <person name="Liu L."/>
            <person name="Pan Z.C."/>
            <person name="Prior P."/>
            <person name="Tang B."/>
            <person name="Xu J.S."/>
            <person name="Zhang H."/>
            <person name="Tian Q."/>
            <person name="Zhang L.Q."/>
            <person name="Feng J."/>
        </authorList>
    </citation>
    <scope>NUCLEOTIDE SEQUENCE [LARGE SCALE GENOMIC DNA]</scope>
    <source>
        <strain evidence="2 3">Po82</strain>
    </source>
</reference>